<dbReference type="OrthoDB" id="2535424at2759"/>
<keyword evidence="1" id="KW-1133">Transmembrane helix</keyword>
<name>A0A1Y2E5X0_9BASI</name>
<comment type="caution">
    <text evidence="2">The sequence shown here is derived from an EMBL/GenBank/DDBJ whole genome shotgun (WGS) entry which is preliminary data.</text>
</comment>
<feature type="transmembrane region" description="Helical" evidence="1">
    <location>
        <begin position="56"/>
        <end position="78"/>
    </location>
</feature>
<protein>
    <recommendedName>
        <fullName evidence="4">Proteophosphoglycan ppg4</fullName>
    </recommendedName>
</protein>
<feature type="transmembrane region" description="Helical" evidence="1">
    <location>
        <begin position="138"/>
        <end position="161"/>
    </location>
</feature>
<evidence type="ECO:0000256" key="1">
    <source>
        <dbReference type="SAM" id="Phobius"/>
    </source>
</evidence>
<feature type="transmembrane region" description="Helical" evidence="1">
    <location>
        <begin position="173"/>
        <end position="196"/>
    </location>
</feature>
<dbReference type="AlphaFoldDB" id="A0A1Y2E5X0"/>
<dbReference type="EMBL" id="MCGR01000061">
    <property type="protein sequence ID" value="ORY66950.1"/>
    <property type="molecule type" value="Genomic_DNA"/>
</dbReference>
<feature type="transmembrane region" description="Helical" evidence="1">
    <location>
        <begin position="261"/>
        <end position="283"/>
    </location>
</feature>
<evidence type="ECO:0000313" key="2">
    <source>
        <dbReference type="EMBL" id="ORY66950.1"/>
    </source>
</evidence>
<feature type="transmembrane region" description="Helical" evidence="1">
    <location>
        <begin position="345"/>
        <end position="366"/>
    </location>
</feature>
<keyword evidence="1" id="KW-0472">Membrane</keyword>
<organism evidence="2 3">
    <name type="scientific">Leucosporidium creatinivorum</name>
    <dbReference type="NCBI Taxonomy" id="106004"/>
    <lineage>
        <taxon>Eukaryota</taxon>
        <taxon>Fungi</taxon>
        <taxon>Dikarya</taxon>
        <taxon>Basidiomycota</taxon>
        <taxon>Pucciniomycotina</taxon>
        <taxon>Microbotryomycetes</taxon>
        <taxon>Leucosporidiales</taxon>
        <taxon>Leucosporidium</taxon>
    </lineage>
</organism>
<keyword evidence="3" id="KW-1185">Reference proteome</keyword>
<evidence type="ECO:0008006" key="4">
    <source>
        <dbReference type="Google" id="ProtNLM"/>
    </source>
</evidence>
<feature type="transmembrane region" description="Helical" evidence="1">
    <location>
        <begin position="378"/>
        <end position="402"/>
    </location>
</feature>
<feature type="transmembrane region" description="Helical" evidence="1">
    <location>
        <begin position="99"/>
        <end position="118"/>
    </location>
</feature>
<dbReference type="InParanoid" id="A0A1Y2E5X0"/>
<dbReference type="Proteomes" id="UP000193467">
    <property type="component" value="Unassembled WGS sequence"/>
</dbReference>
<accession>A0A1Y2E5X0</accession>
<reference evidence="2 3" key="1">
    <citation type="submission" date="2016-07" db="EMBL/GenBank/DDBJ databases">
        <title>Pervasive Adenine N6-methylation of Active Genes in Fungi.</title>
        <authorList>
            <consortium name="DOE Joint Genome Institute"/>
            <person name="Mondo S.J."/>
            <person name="Dannebaum R.O."/>
            <person name="Kuo R.C."/>
            <person name="Labutti K."/>
            <person name="Haridas S."/>
            <person name="Kuo A."/>
            <person name="Salamov A."/>
            <person name="Ahrendt S.R."/>
            <person name="Lipzen A."/>
            <person name="Sullivan W."/>
            <person name="Andreopoulos W.B."/>
            <person name="Clum A."/>
            <person name="Lindquist E."/>
            <person name="Daum C."/>
            <person name="Ramamoorthy G.K."/>
            <person name="Gryganskyi A."/>
            <person name="Culley D."/>
            <person name="Magnuson J.K."/>
            <person name="James T.Y."/>
            <person name="O'Malley M.A."/>
            <person name="Stajich J.E."/>
            <person name="Spatafora J.W."/>
            <person name="Visel A."/>
            <person name="Grigoriev I.V."/>
        </authorList>
    </citation>
    <scope>NUCLEOTIDE SEQUENCE [LARGE SCALE GENOMIC DNA]</scope>
    <source>
        <strain evidence="2 3">62-1032</strain>
    </source>
</reference>
<evidence type="ECO:0000313" key="3">
    <source>
        <dbReference type="Proteomes" id="UP000193467"/>
    </source>
</evidence>
<keyword evidence="1" id="KW-0812">Transmembrane</keyword>
<gene>
    <name evidence="2" type="ORF">BCR35DRAFT_181006</name>
</gene>
<sequence>MSLSSDSFGGDTAWIAPWTANVLAQVQNGTNPYDVILPTLTGVFYPSVQKGFRPQLWTLLGLFVVSALVILFGIILRISQGRFWLIHRVDSTVLIPNISLSYSVCALAYAAVGMVSIVDAVNISKGGDYPTHYVGLQGVWPAVLWLGMYSEIWATFAAYYIRRWGAFYEESRTKTAVATVLPFILPVIAIAPPAVFFTFGAQNFNSAIREFSSLRSTLVSYQQEWTPAAGLDVLNLATIIPPVAEMAAKVVDYGVWCRRGFLYSAVILLVTLFIYMLGAYLEISHLRKNASKLRRQAALSPTMRRNAPMSPVMDRKVADNLDEEWFAGVRRQASLLEWAARNRTWTAALISLMLLESSALALWYGLAPLNIRASSVQFQTIILVACYMNGILSTLVSLLILFRSLDGSNPAARRLQALFPWLPLPPAVGLRGQETTLAQKTAELRSTVYNAEKAKEESSGGLQLPQSPTPLWGSPLMVQLEMEEKEATYSSSSSSDQR</sequence>
<proteinExistence type="predicted"/>